<evidence type="ECO:0000313" key="2">
    <source>
        <dbReference type="Proteomes" id="UP001054821"/>
    </source>
</evidence>
<proteinExistence type="predicted"/>
<organism evidence="1 2">
    <name type="scientific">Prunus dulcis</name>
    <name type="common">Almond</name>
    <name type="synonym">Amygdalus dulcis</name>
    <dbReference type="NCBI Taxonomy" id="3755"/>
    <lineage>
        <taxon>Eukaryota</taxon>
        <taxon>Viridiplantae</taxon>
        <taxon>Streptophyta</taxon>
        <taxon>Embryophyta</taxon>
        <taxon>Tracheophyta</taxon>
        <taxon>Spermatophyta</taxon>
        <taxon>Magnoliopsida</taxon>
        <taxon>eudicotyledons</taxon>
        <taxon>Gunneridae</taxon>
        <taxon>Pentapetalae</taxon>
        <taxon>rosids</taxon>
        <taxon>fabids</taxon>
        <taxon>Rosales</taxon>
        <taxon>Rosaceae</taxon>
        <taxon>Amygdaloideae</taxon>
        <taxon>Amygdaleae</taxon>
        <taxon>Prunus</taxon>
    </lineage>
</organism>
<dbReference type="AlphaFoldDB" id="A0AAD4WTZ7"/>
<accession>A0AAD4WTZ7</accession>
<evidence type="ECO:0000313" key="1">
    <source>
        <dbReference type="EMBL" id="KAI5348257.1"/>
    </source>
</evidence>
<gene>
    <name evidence="1" type="ORF">L3X38_001144</name>
</gene>
<comment type="caution">
    <text evidence="1">The sequence shown here is derived from an EMBL/GenBank/DDBJ whole genome shotgun (WGS) entry which is preliminary data.</text>
</comment>
<protein>
    <submittedName>
        <fullName evidence="1">Uncharacterized protein</fullName>
    </submittedName>
</protein>
<reference evidence="1 2" key="1">
    <citation type="journal article" date="2022" name="G3 (Bethesda)">
        <title>Whole-genome sequence and methylome profiling of the almond [Prunus dulcis (Mill.) D.A. Webb] cultivar 'Nonpareil'.</title>
        <authorList>
            <person name="D'Amico-Willman K.M."/>
            <person name="Ouma W.Z."/>
            <person name="Meulia T."/>
            <person name="Sideli G.M."/>
            <person name="Gradziel T.M."/>
            <person name="Fresnedo-Ramirez J."/>
        </authorList>
    </citation>
    <scope>NUCLEOTIDE SEQUENCE [LARGE SCALE GENOMIC DNA]</scope>
    <source>
        <strain evidence="1">Clone GOH B32 T37-40</strain>
    </source>
</reference>
<keyword evidence="2" id="KW-1185">Reference proteome</keyword>
<dbReference type="Proteomes" id="UP001054821">
    <property type="component" value="Chromosome 1"/>
</dbReference>
<dbReference type="EMBL" id="JAJFAZ020000001">
    <property type="protein sequence ID" value="KAI5348257.1"/>
    <property type="molecule type" value="Genomic_DNA"/>
</dbReference>
<name>A0AAD4WTZ7_PRUDU</name>
<sequence length="93" mass="10637">MEIIPPVADMRYQSFLDKSKQDIASSGLVLGRSFPSCSYDLWLNCCREIRDGHLQEGGKEVIMEYVSRGLYYLHGGKERVELLPETSPKRSVR</sequence>